<reference evidence="1" key="1">
    <citation type="submission" date="2014-11" db="EMBL/GenBank/DDBJ databases">
        <authorList>
            <person name="Amaro Gonzalez C."/>
        </authorList>
    </citation>
    <scope>NUCLEOTIDE SEQUENCE</scope>
</reference>
<proteinExistence type="predicted"/>
<reference evidence="1" key="2">
    <citation type="journal article" date="2015" name="Fish Shellfish Immunol.">
        <title>Early steps in the European eel (Anguilla anguilla)-Vibrio vulnificus interaction in the gills: Role of the RtxA13 toxin.</title>
        <authorList>
            <person name="Callol A."/>
            <person name="Pajuelo D."/>
            <person name="Ebbesson L."/>
            <person name="Teles M."/>
            <person name="MacKenzie S."/>
            <person name="Amaro C."/>
        </authorList>
    </citation>
    <scope>NUCLEOTIDE SEQUENCE</scope>
</reference>
<protein>
    <submittedName>
        <fullName evidence="1">Uncharacterized protein</fullName>
    </submittedName>
</protein>
<sequence>MYVHPRSNSADILKIEPFMTFVYSREFLFFF</sequence>
<dbReference type="AlphaFoldDB" id="A0A0E9W4W5"/>
<dbReference type="EMBL" id="GBXM01023173">
    <property type="protein sequence ID" value="JAH85404.1"/>
    <property type="molecule type" value="Transcribed_RNA"/>
</dbReference>
<accession>A0A0E9W4W5</accession>
<organism evidence="1">
    <name type="scientific">Anguilla anguilla</name>
    <name type="common">European freshwater eel</name>
    <name type="synonym">Muraena anguilla</name>
    <dbReference type="NCBI Taxonomy" id="7936"/>
    <lineage>
        <taxon>Eukaryota</taxon>
        <taxon>Metazoa</taxon>
        <taxon>Chordata</taxon>
        <taxon>Craniata</taxon>
        <taxon>Vertebrata</taxon>
        <taxon>Euteleostomi</taxon>
        <taxon>Actinopterygii</taxon>
        <taxon>Neopterygii</taxon>
        <taxon>Teleostei</taxon>
        <taxon>Anguilliformes</taxon>
        <taxon>Anguillidae</taxon>
        <taxon>Anguilla</taxon>
    </lineage>
</organism>
<evidence type="ECO:0000313" key="1">
    <source>
        <dbReference type="EMBL" id="JAH85404.1"/>
    </source>
</evidence>
<name>A0A0E9W4W5_ANGAN</name>